<feature type="region of interest" description="Disordered" evidence="1">
    <location>
        <begin position="38"/>
        <end position="74"/>
    </location>
</feature>
<protein>
    <submittedName>
        <fullName evidence="2">Uncharacterized protein</fullName>
    </submittedName>
</protein>
<sequence length="74" mass="8166">MGNRSIPLREAMSIEALAMAGIDCIKCTINLEEVEHRDVEKTPQYLLAEQKPSTESETNEDQVDSETVAGEGKD</sequence>
<dbReference type="AlphaFoldDB" id="A0AAW0MBW1"/>
<dbReference type="Proteomes" id="UP000237347">
    <property type="component" value="Unassembled WGS sequence"/>
</dbReference>
<proteinExistence type="predicted"/>
<evidence type="ECO:0000256" key="1">
    <source>
        <dbReference type="SAM" id="MobiDB-lite"/>
    </source>
</evidence>
<keyword evidence="3" id="KW-1185">Reference proteome</keyword>
<evidence type="ECO:0000313" key="3">
    <source>
        <dbReference type="Proteomes" id="UP000237347"/>
    </source>
</evidence>
<reference evidence="2 3" key="1">
    <citation type="journal article" date="2018" name="Sci. Data">
        <title>The draft genome sequence of cork oak.</title>
        <authorList>
            <person name="Ramos A.M."/>
            <person name="Usie A."/>
            <person name="Barbosa P."/>
            <person name="Barros P.M."/>
            <person name="Capote T."/>
            <person name="Chaves I."/>
            <person name="Simoes F."/>
            <person name="Abreu I."/>
            <person name="Carrasquinho I."/>
            <person name="Faro C."/>
            <person name="Guimaraes J.B."/>
            <person name="Mendonca D."/>
            <person name="Nobrega F."/>
            <person name="Rodrigues L."/>
            <person name="Saibo N.J.M."/>
            <person name="Varela M.C."/>
            <person name="Egas C."/>
            <person name="Matos J."/>
            <person name="Miguel C.M."/>
            <person name="Oliveira M.M."/>
            <person name="Ricardo C.P."/>
            <person name="Goncalves S."/>
        </authorList>
    </citation>
    <scope>NUCLEOTIDE SEQUENCE [LARGE SCALE GENOMIC DNA]</scope>
    <source>
        <strain evidence="3">cv. HL8</strain>
    </source>
</reference>
<gene>
    <name evidence="2" type="ORF">CFP56_042219</name>
</gene>
<comment type="caution">
    <text evidence="2">The sequence shown here is derived from an EMBL/GenBank/DDBJ whole genome shotgun (WGS) entry which is preliminary data.</text>
</comment>
<evidence type="ECO:0000313" key="2">
    <source>
        <dbReference type="EMBL" id="KAK7860226.1"/>
    </source>
</evidence>
<accession>A0AAW0MBW1</accession>
<dbReference type="EMBL" id="PKMF04000008">
    <property type="protein sequence ID" value="KAK7860226.1"/>
    <property type="molecule type" value="Genomic_DNA"/>
</dbReference>
<name>A0AAW0MBW1_QUESU</name>
<organism evidence="2 3">
    <name type="scientific">Quercus suber</name>
    <name type="common">Cork oak</name>
    <dbReference type="NCBI Taxonomy" id="58331"/>
    <lineage>
        <taxon>Eukaryota</taxon>
        <taxon>Viridiplantae</taxon>
        <taxon>Streptophyta</taxon>
        <taxon>Embryophyta</taxon>
        <taxon>Tracheophyta</taxon>
        <taxon>Spermatophyta</taxon>
        <taxon>Magnoliopsida</taxon>
        <taxon>eudicotyledons</taxon>
        <taxon>Gunneridae</taxon>
        <taxon>Pentapetalae</taxon>
        <taxon>rosids</taxon>
        <taxon>fabids</taxon>
        <taxon>Fagales</taxon>
        <taxon>Fagaceae</taxon>
        <taxon>Quercus</taxon>
    </lineage>
</organism>